<feature type="compositionally biased region" description="Low complexity" evidence="1">
    <location>
        <begin position="37"/>
        <end position="50"/>
    </location>
</feature>
<evidence type="ECO:0000313" key="3">
    <source>
        <dbReference type="Proteomes" id="UP000799444"/>
    </source>
</evidence>
<sequence>MSKRHNRKRTRSRPRHRDAGKAHSNHIRTSSVDTNASDLSFSSTNSSFQPSPFPVAHRSAEHWDQTYLKWQSRLRADQQREHMMEAARLRFFGGEAGDEADLLEPMLKVVTGLFDGNTDYDDP</sequence>
<name>A0A9P4R3X7_9PLEO</name>
<protein>
    <submittedName>
        <fullName evidence="2">Uncharacterized protein</fullName>
    </submittedName>
</protein>
<dbReference type="Proteomes" id="UP000799444">
    <property type="component" value="Unassembled WGS sequence"/>
</dbReference>
<keyword evidence="3" id="KW-1185">Reference proteome</keyword>
<proteinExistence type="predicted"/>
<dbReference type="AlphaFoldDB" id="A0A9P4R3X7"/>
<organism evidence="2 3">
    <name type="scientific">Polyplosphaeria fusca</name>
    <dbReference type="NCBI Taxonomy" id="682080"/>
    <lineage>
        <taxon>Eukaryota</taxon>
        <taxon>Fungi</taxon>
        <taxon>Dikarya</taxon>
        <taxon>Ascomycota</taxon>
        <taxon>Pezizomycotina</taxon>
        <taxon>Dothideomycetes</taxon>
        <taxon>Pleosporomycetidae</taxon>
        <taxon>Pleosporales</taxon>
        <taxon>Tetraplosphaeriaceae</taxon>
        <taxon>Polyplosphaeria</taxon>
    </lineage>
</organism>
<feature type="compositionally biased region" description="Basic residues" evidence="1">
    <location>
        <begin position="1"/>
        <end position="26"/>
    </location>
</feature>
<gene>
    <name evidence="2" type="ORF">EJ04DRAFT_169919</name>
</gene>
<reference evidence="2" key="1">
    <citation type="journal article" date="2020" name="Stud. Mycol.">
        <title>101 Dothideomycetes genomes: a test case for predicting lifestyles and emergence of pathogens.</title>
        <authorList>
            <person name="Haridas S."/>
            <person name="Albert R."/>
            <person name="Binder M."/>
            <person name="Bloem J."/>
            <person name="Labutti K."/>
            <person name="Salamov A."/>
            <person name="Andreopoulos B."/>
            <person name="Baker S."/>
            <person name="Barry K."/>
            <person name="Bills G."/>
            <person name="Bluhm B."/>
            <person name="Cannon C."/>
            <person name="Castanera R."/>
            <person name="Culley D."/>
            <person name="Daum C."/>
            <person name="Ezra D."/>
            <person name="Gonzalez J."/>
            <person name="Henrissat B."/>
            <person name="Kuo A."/>
            <person name="Liang C."/>
            <person name="Lipzen A."/>
            <person name="Lutzoni F."/>
            <person name="Magnuson J."/>
            <person name="Mondo S."/>
            <person name="Nolan M."/>
            <person name="Ohm R."/>
            <person name="Pangilinan J."/>
            <person name="Park H.-J."/>
            <person name="Ramirez L."/>
            <person name="Alfaro M."/>
            <person name="Sun H."/>
            <person name="Tritt A."/>
            <person name="Yoshinaga Y."/>
            <person name="Zwiers L.-H."/>
            <person name="Turgeon B."/>
            <person name="Goodwin S."/>
            <person name="Spatafora J."/>
            <person name="Crous P."/>
            <person name="Grigoriev I."/>
        </authorList>
    </citation>
    <scope>NUCLEOTIDE SEQUENCE</scope>
    <source>
        <strain evidence="2">CBS 125425</strain>
    </source>
</reference>
<feature type="region of interest" description="Disordered" evidence="1">
    <location>
        <begin position="1"/>
        <end position="55"/>
    </location>
</feature>
<feature type="compositionally biased region" description="Polar residues" evidence="1">
    <location>
        <begin position="27"/>
        <end position="36"/>
    </location>
</feature>
<dbReference type="OrthoDB" id="4147798at2759"/>
<comment type="caution">
    <text evidence="2">The sequence shown here is derived from an EMBL/GenBank/DDBJ whole genome shotgun (WGS) entry which is preliminary data.</text>
</comment>
<accession>A0A9P4R3X7</accession>
<evidence type="ECO:0000313" key="2">
    <source>
        <dbReference type="EMBL" id="KAF2736342.1"/>
    </source>
</evidence>
<dbReference type="EMBL" id="ML996126">
    <property type="protein sequence ID" value="KAF2736342.1"/>
    <property type="molecule type" value="Genomic_DNA"/>
</dbReference>
<evidence type="ECO:0000256" key="1">
    <source>
        <dbReference type="SAM" id="MobiDB-lite"/>
    </source>
</evidence>